<protein>
    <submittedName>
        <fullName evidence="1">Uncharacterized protein</fullName>
    </submittedName>
</protein>
<proteinExistence type="predicted"/>
<reference evidence="1" key="2">
    <citation type="journal article" date="2015" name="Fish Shellfish Immunol.">
        <title>Early steps in the European eel (Anguilla anguilla)-Vibrio vulnificus interaction in the gills: Role of the RtxA13 toxin.</title>
        <authorList>
            <person name="Callol A."/>
            <person name="Pajuelo D."/>
            <person name="Ebbesson L."/>
            <person name="Teles M."/>
            <person name="MacKenzie S."/>
            <person name="Amaro C."/>
        </authorList>
    </citation>
    <scope>NUCLEOTIDE SEQUENCE</scope>
</reference>
<dbReference type="AlphaFoldDB" id="A0A0E9V6J8"/>
<reference evidence="1" key="1">
    <citation type="submission" date="2014-11" db="EMBL/GenBank/DDBJ databases">
        <authorList>
            <person name="Amaro Gonzalez C."/>
        </authorList>
    </citation>
    <scope>NUCLEOTIDE SEQUENCE</scope>
</reference>
<dbReference type="EMBL" id="GBXM01034951">
    <property type="protein sequence ID" value="JAH73626.1"/>
    <property type="molecule type" value="Transcribed_RNA"/>
</dbReference>
<accession>A0A0E9V6J8</accession>
<organism evidence="1">
    <name type="scientific">Anguilla anguilla</name>
    <name type="common">European freshwater eel</name>
    <name type="synonym">Muraena anguilla</name>
    <dbReference type="NCBI Taxonomy" id="7936"/>
    <lineage>
        <taxon>Eukaryota</taxon>
        <taxon>Metazoa</taxon>
        <taxon>Chordata</taxon>
        <taxon>Craniata</taxon>
        <taxon>Vertebrata</taxon>
        <taxon>Euteleostomi</taxon>
        <taxon>Actinopterygii</taxon>
        <taxon>Neopterygii</taxon>
        <taxon>Teleostei</taxon>
        <taxon>Anguilliformes</taxon>
        <taxon>Anguillidae</taxon>
        <taxon>Anguilla</taxon>
    </lineage>
</organism>
<sequence>MFCRGLITVSTKIHDLKTHWLRAVIHLNLG</sequence>
<name>A0A0E9V6J8_ANGAN</name>
<evidence type="ECO:0000313" key="1">
    <source>
        <dbReference type="EMBL" id="JAH73626.1"/>
    </source>
</evidence>